<evidence type="ECO:0000256" key="1">
    <source>
        <dbReference type="SAM" id="MobiDB-lite"/>
    </source>
</evidence>
<dbReference type="EMBL" id="JAHQIW010000053">
    <property type="protein sequence ID" value="KAJ1345713.1"/>
    <property type="molecule type" value="Genomic_DNA"/>
</dbReference>
<evidence type="ECO:0000313" key="3">
    <source>
        <dbReference type="Proteomes" id="UP001196413"/>
    </source>
</evidence>
<feature type="region of interest" description="Disordered" evidence="1">
    <location>
        <begin position="1"/>
        <end position="80"/>
    </location>
</feature>
<evidence type="ECO:0000313" key="2">
    <source>
        <dbReference type="EMBL" id="KAJ1345713.1"/>
    </source>
</evidence>
<comment type="caution">
    <text evidence="2">The sequence shown here is derived from an EMBL/GenBank/DDBJ whole genome shotgun (WGS) entry which is preliminary data.</text>
</comment>
<accession>A0AAD5LVA1</accession>
<dbReference type="Proteomes" id="UP001196413">
    <property type="component" value="Unassembled WGS sequence"/>
</dbReference>
<proteinExistence type="predicted"/>
<reference evidence="2" key="1">
    <citation type="submission" date="2021-06" db="EMBL/GenBank/DDBJ databases">
        <title>Parelaphostrongylus tenuis whole genome reference sequence.</title>
        <authorList>
            <person name="Garwood T.J."/>
            <person name="Larsen P.A."/>
            <person name="Fountain-Jones N.M."/>
            <person name="Garbe J.R."/>
            <person name="Macchietto M.G."/>
            <person name="Kania S.A."/>
            <person name="Gerhold R.W."/>
            <person name="Richards J.E."/>
            <person name="Wolf T.M."/>
        </authorList>
    </citation>
    <scope>NUCLEOTIDE SEQUENCE</scope>
    <source>
        <strain evidence="2">MNPRO001-30</strain>
        <tissue evidence="2">Meninges</tissue>
    </source>
</reference>
<name>A0AAD5LVA1_PARTN</name>
<gene>
    <name evidence="2" type="ORF">KIN20_000307</name>
</gene>
<protein>
    <submittedName>
        <fullName evidence="2">Uncharacterized protein</fullName>
    </submittedName>
</protein>
<sequence>MNNKDLIAASKDGPSSSLIRSRRNGIRRDPKHSGSMAESRRERSDKLERKGGAAQAIIGNQKANDSHSSSIPPNSLLSGLLNWGHQQKGALKEEGEVWCSKPADGLLDMDKKHSVCLPETHVESK</sequence>
<organism evidence="2 3">
    <name type="scientific">Parelaphostrongylus tenuis</name>
    <name type="common">Meningeal worm</name>
    <dbReference type="NCBI Taxonomy" id="148309"/>
    <lineage>
        <taxon>Eukaryota</taxon>
        <taxon>Metazoa</taxon>
        <taxon>Ecdysozoa</taxon>
        <taxon>Nematoda</taxon>
        <taxon>Chromadorea</taxon>
        <taxon>Rhabditida</taxon>
        <taxon>Rhabditina</taxon>
        <taxon>Rhabditomorpha</taxon>
        <taxon>Strongyloidea</taxon>
        <taxon>Metastrongylidae</taxon>
        <taxon>Parelaphostrongylus</taxon>
    </lineage>
</organism>
<feature type="compositionally biased region" description="Basic and acidic residues" evidence="1">
    <location>
        <begin position="26"/>
        <end position="51"/>
    </location>
</feature>
<feature type="compositionally biased region" description="Polar residues" evidence="1">
    <location>
        <begin position="61"/>
        <end position="77"/>
    </location>
</feature>
<dbReference type="AlphaFoldDB" id="A0AAD5LVA1"/>
<keyword evidence="3" id="KW-1185">Reference proteome</keyword>